<evidence type="ECO:0000256" key="2">
    <source>
        <dbReference type="ARBA" id="ARBA00012759"/>
    </source>
</evidence>
<dbReference type="CDD" id="cd06463">
    <property type="entry name" value="p23_like"/>
    <property type="match status" value="1"/>
</dbReference>
<dbReference type="InterPro" id="IPR018200">
    <property type="entry name" value="USP_CS"/>
</dbReference>
<evidence type="ECO:0000256" key="7">
    <source>
        <dbReference type="PROSITE-ProRule" id="PRU00134"/>
    </source>
</evidence>
<dbReference type="SUPFAM" id="SSF49764">
    <property type="entry name" value="HSP20-like chaperones"/>
    <property type="match status" value="2"/>
</dbReference>
<evidence type="ECO:0000259" key="9">
    <source>
        <dbReference type="PROSITE" id="PS50235"/>
    </source>
</evidence>
<dbReference type="FunFam" id="3.90.70.10:FF:000012">
    <property type="entry name" value="ubiquitin carboxyl-terminal hydrolase 19 isoform X2"/>
    <property type="match status" value="1"/>
</dbReference>
<feature type="domain" description="CS" evidence="11">
    <location>
        <begin position="45"/>
        <end position="135"/>
    </location>
</feature>
<dbReference type="GO" id="GO:0004843">
    <property type="term" value="F:cysteine-type deubiquitinase activity"/>
    <property type="evidence" value="ECO:0007669"/>
    <property type="project" value="UniProtKB-EC"/>
</dbReference>
<feature type="compositionally biased region" description="Polar residues" evidence="8">
    <location>
        <begin position="909"/>
        <end position="922"/>
    </location>
</feature>
<dbReference type="PANTHER" id="PTHR21646">
    <property type="entry name" value="UBIQUITIN CARBOXYL-TERMINAL HYDROLASE"/>
    <property type="match status" value="1"/>
</dbReference>
<dbReference type="Gene3D" id="6.10.140.2220">
    <property type="match status" value="1"/>
</dbReference>
<keyword evidence="4 7" id="KW-0863">Zinc-finger</keyword>
<feature type="region of interest" description="Disordered" evidence="8">
    <location>
        <begin position="909"/>
        <end position="1006"/>
    </location>
</feature>
<dbReference type="Gene3D" id="3.90.70.10">
    <property type="entry name" value="Cysteine proteinases"/>
    <property type="match status" value="2"/>
</dbReference>
<dbReference type="EC" id="3.4.19.12" evidence="2"/>
<feature type="region of interest" description="Disordered" evidence="8">
    <location>
        <begin position="488"/>
        <end position="517"/>
    </location>
</feature>
<dbReference type="CDD" id="cd02674">
    <property type="entry name" value="Peptidase_C19R"/>
    <property type="match status" value="1"/>
</dbReference>
<keyword evidence="6" id="KW-0862">Zinc</keyword>
<proteinExistence type="predicted"/>
<feature type="compositionally biased region" description="Polar residues" evidence="8">
    <location>
        <begin position="1342"/>
        <end position="1351"/>
    </location>
</feature>
<feature type="domain" description="CS" evidence="11">
    <location>
        <begin position="308"/>
        <end position="410"/>
    </location>
</feature>
<dbReference type="GO" id="GO:0016579">
    <property type="term" value="P:protein deubiquitination"/>
    <property type="evidence" value="ECO:0007669"/>
    <property type="project" value="InterPro"/>
</dbReference>
<feature type="compositionally biased region" description="Polar residues" evidence="8">
    <location>
        <begin position="154"/>
        <end position="167"/>
    </location>
</feature>
<sequence>MLYPRIRVHCGVAGLGIQLSPAGRDWVLLLTFVEQSQYRERERVRENVFVDWKQNVNEVTVRLRCGEGVQRLEDINTTFTDTYCHVCFPDGRQWSCQLQEEIEASCSKIQYKEKGGFLHIIMHKKIPFHNWPSLKVSHPVALESSEKCKLSFTEPQIQPQASASPTHSELRRSSKPERGIKRCLKNKPACDKDTPDSVGVKGGAGEGFDISKPVTVMRSDQQPQEHTIMQMPKTTKEAILPAERDAHSVKPNGKVPVEHLPAGRTLQCKDGDNRAETLGSGQEQKIEVVADAAADTAAARAPEPMVNLQFVKNDSYEKGTDLMVVNVYMKGICRDTARVIFREQDFTLIFQTSDANFLRLHSDCGPNTVFKWQVKLRNLIQPEQCRYSFTPSRLDITLKKRHSQRWGGLEAHAPQGAVGGAKVAVPSSPACMEKSQPGSSQHSLPAKEEPPRLGEEKPKAPKASSRVEDGGLDTVAPRTVSEHVAIPKPEPTVTTPKPTCMVQPMTHAPPASSERHEEEEEKKVCLPGFTGLVNLGNTCFMNSVIQSLSNTRELRDYFHDRAFEAEINCNNPLGTGGRLAIGFAVLLRALWKGTHHAFQPSKLKAIVASKASQFTGYAQHDAQEFMAFLLDGLHEDLNRIQNKPYTETVDSDGRLDEVVAEEAWQRHKMRNDSFIVDLFQGQFKSKLVCPICSKVSITFDPFLYLPVPLPQKQKVLSVFYFAKEPHKKPIKFLVSVSKENSSTAEVLESISRSVRIKPENLRLAEVGKNRFQRMLLPSHSLDTVSSSDMLFCFEVLSKELAKERVVLLRVQQKLQVPNIPISKCAACLKPPGTEEDKLKRCTRCYRVGYCNQVCQKTHWPSHKGLCRPNTENVGLPFLVSVPESRLTYARLSQLLEGYSRFSVNVFQPPFQSGRTSPETSQGRVDLPPMPAGSPEGLGSGDEAIGGGSTIGAGDMELESQSLGPGSQRECAQASALHSLESDSLSSSQTSLSTTQTADSGFSEPVSTTSCYSLDPHAEKETSCEKAVRPEAAVTGYQHPIESASGHASQFHISLVDSNSKEQRLDEREEVLADLPEDATLELVWKNNERLKEYVLVSSKELEYEEDPGSLSETARAGHFTLEQCLNLFTKPEVLAPEEAWYCPKCQQHREASKQLLLWRLPNVLIIQLKRFSFRSFIWRDKINDMVDFPVRNLDLSKFCIGQKDEMQQPPIYDLYAVINHYGGMIGGHYTAYARLPSDKNSQRSDVGWRLFDDSTVTMVEESQVVTRYAYVLFYRRRNSPVERPPRFLRPVGAESPTAAGANASQAASQSLFGTDLDHEGPPTLTPEVPSDLFAHSGECATPSYSNMEEVD</sequence>
<organism evidence="12 13">
    <name type="scientific">Mastacembelus armatus</name>
    <name type="common">zig-zag eel</name>
    <dbReference type="NCBI Taxonomy" id="205130"/>
    <lineage>
        <taxon>Eukaryota</taxon>
        <taxon>Metazoa</taxon>
        <taxon>Chordata</taxon>
        <taxon>Craniata</taxon>
        <taxon>Vertebrata</taxon>
        <taxon>Euteleostomi</taxon>
        <taxon>Actinopterygii</taxon>
        <taxon>Neopterygii</taxon>
        <taxon>Teleostei</taxon>
        <taxon>Neoteleostei</taxon>
        <taxon>Acanthomorphata</taxon>
        <taxon>Anabantaria</taxon>
        <taxon>Synbranchiformes</taxon>
        <taxon>Mastacembelidae</taxon>
        <taxon>Mastacembelus</taxon>
    </lineage>
</organism>
<feature type="region of interest" description="Disordered" evidence="8">
    <location>
        <begin position="410"/>
        <end position="476"/>
    </location>
</feature>
<accession>A0A7N8XTG5</accession>
<evidence type="ECO:0000256" key="1">
    <source>
        <dbReference type="ARBA" id="ARBA00000707"/>
    </source>
</evidence>
<dbReference type="PROSITE" id="PS00973">
    <property type="entry name" value="USP_2"/>
    <property type="match status" value="1"/>
</dbReference>
<name>A0A7N8XTG5_9TELE</name>
<feature type="compositionally biased region" description="Low complexity" evidence="8">
    <location>
        <begin position="974"/>
        <end position="999"/>
    </location>
</feature>
<comment type="catalytic activity">
    <reaction evidence="1">
        <text>Thiol-dependent hydrolysis of ester, thioester, amide, peptide and isopeptide bonds formed by the C-terminal Gly of ubiquitin (a 76-residue protein attached to proteins as an intracellular targeting signal).</text>
        <dbReference type="EC" id="3.4.19.12"/>
    </reaction>
</comment>
<dbReference type="Ensembl" id="ENSMAMT00000051755.1">
    <property type="protein sequence ID" value="ENSMAMP00000053664.1"/>
    <property type="gene ID" value="ENSMAMG00000017077.2"/>
</dbReference>
<dbReference type="FunFam" id="3.90.70.10:FF:000020">
    <property type="entry name" value="ubiquitin carboxyl-terminal hydrolase 19 isoform X4"/>
    <property type="match status" value="1"/>
</dbReference>
<evidence type="ECO:0000256" key="3">
    <source>
        <dbReference type="ARBA" id="ARBA00022723"/>
    </source>
</evidence>
<evidence type="ECO:0000256" key="5">
    <source>
        <dbReference type="ARBA" id="ARBA00022801"/>
    </source>
</evidence>
<dbReference type="InterPro" id="IPR050185">
    <property type="entry name" value="Ub_carboxyl-term_hydrolase"/>
</dbReference>
<dbReference type="InterPro" id="IPR002893">
    <property type="entry name" value="Znf_MYND"/>
</dbReference>
<dbReference type="CDD" id="cd06466">
    <property type="entry name" value="p23_CS_SGT1_like"/>
    <property type="match status" value="1"/>
</dbReference>
<keyword evidence="3" id="KW-0479">Metal-binding</keyword>
<feature type="compositionally biased region" description="Basic and acidic residues" evidence="8">
    <location>
        <begin position="168"/>
        <end position="180"/>
    </location>
</feature>
<dbReference type="Pfam" id="PF01753">
    <property type="entry name" value="zf-MYND"/>
    <property type="match status" value="1"/>
</dbReference>
<dbReference type="PROSITE" id="PS01360">
    <property type="entry name" value="ZF_MYND_1"/>
    <property type="match status" value="1"/>
</dbReference>
<feature type="domain" description="MYND-type" evidence="10">
    <location>
        <begin position="824"/>
        <end position="866"/>
    </location>
</feature>
<dbReference type="GeneTree" id="ENSGT00940000159085"/>
<dbReference type="Proteomes" id="UP000261640">
    <property type="component" value="Unplaced"/>
</dbReference>
<dbReference type="InterPro" id="IPR038765">
    <property type="entry name" value="Papain-like_cys_pep_sf"/>
</dbReference>
<dbReference type="InterPro" id="IPR008978">
    <property type="entry name" value="HSP20-like_chaperone"/>
</dbReference>
<dbReference type="InterPro" id="IPR007052">
    <property type="entry name" value="CS_dom"/>
</dbReference>
<feature type="compositionally biased region" description="Gly residues" evidence="8">
    <location>
        <begin position="935"/>
        <end position="950"/>
    </location>
</feature>
<evidence type="ECO:0000313" key="12">
    <source>
        <dbReference type="Ensembl" id="ENSMAMP00000053664.1"/>
    </source>
</evidence>
<dbReference type="Pfam" id="PF16602">
    <property type="entry name" value="USP19_linker"/>
    <property type="match status" value="1"/>
</dbReference>
<dbReference type="PROSITE" id="PS50235">
    <property type="entry name" value="USP_3"/>
    <property type="match status" value="1"/>
</dbReference>
<evidence type="ECO:0000256" key="4">
    <source>
        <dbReference type="ARBA" id="ARBA00022771"/>
    </source>
</evidence>
<feature type="compositionally biased region" description="Low complexity" evidence="8">
    <location>
        <begin position="1298"/>
        <end position="1310"/>
    </location>
</feature>
<evidence type="ECO:0000256" key="6">
    <source>
        <dbReference type="ARBA" id="ARBA00022833"/>
    </source>
</evidence>
<protein>
    <recommendedName>
        <fullName evidence="2">ubiquitinyl hydrolase 1</fullName>
        <ecNumber evidence="2">3.4.19.12</ecNumber>
    </recommendedName>
</protein>
<evidence type="ECO:0000259" key="10">
    <source>
        <dbReference type="PROSITE" id="PS50865"/>
    </source>
</evidence>
<feature type="domain" description="USP" evidence="9">
    <location>
        <begin position="530"/>
        <end position="1277"/>
    </location>
</feature>
<evidence type="ECO:0000259" key="11">
    <source>
        <dbReference type="PROSITE" id="PS51203"/>
    </source>
</evidence>
<dbReference type="Pfam" id="PF00443">
    <property type="entry name" value="UCH"/>
    <property type="match status" value="1"/>
</dbReference>
<evidence type="ECO:0000256" key="8">
    <source>
        <dbReference type="SAM" id="MobiDB-lite"/>
    </source>
</evidence>
<dbReference type="Gene3D" id="2.60.40.790">
    <property type="match status" value="2"/>
</dbReference>
<dbReference type="InterPro" id="IPR028889">
    <property type="entry name" value="USP"/>
</dbReference>
<dbReference type="GO" id="GO:0008270">
    <property type="term" value="F:zinc ion binding"/>
    <property type="evidence" value="ECO:0007669"/>
    <property type="project" value="UniProtKB-KW"/>
</dbReference>
<dbReference type="SUPFAM" id="SSF54001">
    <property type="entry name" value="Cysteine proteinases"/>
    <property type="match status" value="1"/>
</dbReference>
<feature type="compositionally biased region" description="Basic and acidic residues" evidence="8">
    <location>
        <begin position="445"/>
        <end position="469"/>
    </location>
</feature>
<feature type="region of interest" description="Disordered" evidence="8">
    <location>
        <begin position="154"/>
        <end position="210"/>
    </location>
</feature>
<feature type="region of interest" description="Disordered" evidence="8">
    <location>
        <begin position="1284"/>
        <end position="1351"/>
    </location>
</feature>
<dbReference type="PANTHER" id="PTHR21646:SF74">
    <property type="entry name" value="UBIQUITIN CARBOXYL-TERMINAL HYDROLASE 19"/>
    <property type="match status" value="1"/>
</dbReference>
<keyword evidence="13" id="KW-1185">Reference proteome</keyword>
<evidence type="ECO:0000313" key="13">
    <source>
        <dbReference type="Proteomes" id="UP000261640"/>
    </source>
</evidence>
<dbReference type="Pfam" id="PF04969">
    <property type="entry name" value="CS"/>
    <property type="match status" value="1"/>
</dbReference>
<keyword evidence="5" id="KW-0378">Hydrolase</keyword>
<dbReference type="SUPFAM" id="SSF144232">
    <property type="entry name" value="HIT/MYND zinc finger-like"/>
    <property type="match status" value="1"/>
</dbReference>
<reference evidence="12" key="2">
    <citation type="submission" date="2025-09" db="UniProtKB">
        <authorList>
            <consortium name="Ensembl"/>
        </authorList>
    </citation>
    <scope>IDENTIFICATION</scope>
</reference>
<dbReference type="PROSITE" id="PS51203">
    <property type="entry name" value="CS"/>
    <property type="match status" value="2"/>
</dbReference>
<dbReference type="PROSITE" id="PS00972">
    <property type="entry name" value="USP_1"/>
    <property type="match status" value="1"/>
</dbReference>
<dbReference type="InterPro" id="IPR001394">
    <property type="entry name" value="Peptidase_C19_UCH"/>
</dbReference>
<reference evidence="12" key="1">
    <citation type="submission" date="2025-08" db="UniProtKB">
        <authorList>
            <consortium name="Ensembl"/>
        </authorList>
    </citation>
    <scope>IDENTIFICATION</scope>
</reference>
<dbReference type="PROSITE" id="PS50865">
    <property type="entry name" value="ZF_MYND_2"/>
    <property type="match status" value="1"/>
</dbReference>